<protein>
    <recommendedName>
        <fullName evidence="3">Cache domain-containing protein</fullName>
    </recommendedName>
</protein>
<evidence type="ECO:0000313" key="2">
    <source>
        <dbReference type="Proteomes" id="UP000185221"/>
    </source>
</evidence>
<evidence type="ECO:0000313" key="1">
    <source>
        <dbReference type="EMBL" id="SIN71666.1"/>
    </source>
</evidence>
<dbReference type="PROSITE" id="PS51257">
    <property type="entry name" value="PROKAR_LIPOPROTEIN"/>
    <property type="match status" value="1"/>
</dbReference>
<dbReference type="EMBL" id="FSRC01000001">
    <property type="protein sequence ID" value="SIN71666.1"/>
    <property type="molecule type" value="Genomic_DNA"/>
</dbReference>
<dbReference type="AlphaFoldDB" id="A0A1N6DLP5"/>
<dbReference type="Proteomes" id="UP000185221">
    <property type="component" value="Unassembled WGS sequence"/>
</dbReference>
<name>A0A1N6DLP5_9BACT</name>
<sequence>MKIGLRFFLIICLSFFSCEGPKSSDKFSVDERLANLVKNMEKEFLTLNEEIIRLGDFYQYVLANRDSLLKTADRSRYTFEGSFSNNLPVQGEELSKLILSTKSPDPEKSMEEVLFTNILDSAFKAVYEKHPIIAQVYSNSPMQVSRVYPPYDAQNLMDPDIDLVTFNFYYEGDLEHNPQKEPIWLPEVYVDPAGKGWIMSLVYPVYDGDDLFAVLGIDITVEEILHRFLEQEDGNLLIVNGIGDIVSGKSTAIEALSFPPLKNHVYTETIKSDNFRISDFNLFNSKSRQVREMGQEFLLKKENTFLFENENDLKEAIAIPFNFTDWYLIEINPY</sequence>
<dbReference type="Gene3D" id="3.30.450.20">
    <property type="entry name" value="PAS domain"/>
    <property type="match status" value="1"/>
</dbReference>
<gene>
    <name evidence="1" type="ORF">SAMN05444394_1106</name>
</gene>
<dbReference type="RefSeq" id="WP_074223794.1">
    <property type="nucleotide sequence ID" value="NZ_FSRC01000001.1"/>
</dbReference>
<dbReference type="OrthoDB" id="9770795at2"/>
<organism evidence="1 2">
    <name type="scientific">Algoriphagus halophilus</name>
    <dbReference type="NCBI Taxonomy" id="226505"/>
    <lineage>
        <taxon>Bacteria</taxon>
        <taxon>Pseudomonadati</taxon>
        <taxon>Bacteroidota</taxon>
        <taxon>Cytophagia</taxon>
        <taxon>Cytophagales</taxon>
        <taxon>Cyclobacteriaceae</taxon>
        <taxon>Algoriphagus</taxon>
    </lineage>
</organism>
<evidence type="ECO:0008006" key="3">
    <source>
        <dbReference type="Google" id="ProtNLM"/>
    </source>
</evidence>
<keyword evidence="2" id="KW-1185">Reference proteome</keyword>
<accession>A0A1N6DLP5</accession>
<reference evidence="2" key="1">
    <citation type="submission" date="2016-11" db="EMBL/GenBank/DDBJ databases">
        <authorList>
            <person name="Varghese N."/>
            <person name="Submissions S."/>
        </authorList>
    </citation>
    <scope>NUCLEOTIDE SEQUENCE [LARGE SCALE GENOMIC DNA]</scope>
    <source>
        <strain evidence="2">DSM 15292</strain>
    </source>
</reference>
<dbReference type="STRING" id="226505.SAMN05444394_1106"/>
<proteinExistence type="predicted"/>